<keyword evidence="7" id="KW-1185">Reference proteome</keyword>
<sequence length="223" mass="25058">MNILANHIACITDPLTTSNCYIISMEQHALIIDPNLPDAIISHLTANHLYPELILLTHEHCDHISGLNRLREIYHCPVLASTDCSNGIQNSKRNMSHIMETYLYFRTHQLCTTPYPEFTCAPADITFVNTHAFTWNSYHCACLQVPGHTLGSTCFIFDHSILFSGDYLIPGEQVITRLPGGDPLAYEKKGKPRLQSLPLSLLTYPGHGSHFILTEEQKHAYGL</sequence>
<dbReference type="Proteomes" id="UP000070160">
    <property type="component" value="Unassembled WGS sequence"/>
</dbReference>
<gene>
    <name evidence="6" type="ORF">HMPREF3182_00452</name>
</gene>
<protein>
    <submittedName>
        <fullName evidence="6">Metallo-beta-lactamase domain protein</fullName>
    </submittedName>
</protein>
<dbReference type="RefSeq" id="WP_062485255.1">
    <property type="nucleotide sequence ID" value="NZ_KQ960933.1"/>
</dbReference>
<comment type="caution">
    <text evidence="6">The sequence shown here is derived from an EMBL/GenBank/DDBJ whole genome shotgun (WGS) entry which is preliminary data.</text>
</comment>
<organism evidence="6 7">
    <name type="scientific">Megasphaera hutchinsoni</name>
    <dbReference type="NCBI Taxonomy" id="1588748"/>
    <lineage>
        <taxon>Bacteria</taxon>
        <taxon>Bacillati</taxon>
        <taxon>Bacillota</taxon>
        <taxon>Negativicutes</taxon>
        <taxon>Veillonellales</taxon>
        <taxon>Veillonellaceae</taxon>
        <taxon>Megasphaera</taxon>
    </lineage>
</organism>
<dbReference type="STRING" id="1588748.HMPREF3182_00452"/>
<evidence type="ECO:0000313" key="6">
    <source>
        <dbReference type="EMBL" id="KXB92335.1"/>
    </source>
</evidence>
<proteinExistence type="predicted"/>
<dbReference type="InterPro" id="IPR051453">
    <property type="entry name" value="MBL_Glyoxalase_II"/>
</dbReference>
<keyword evidence="3" id="KW-0378">Hydrolase</keyword>
<evidence type="ECO:0000256" key="2">
    <source>
        <dbReference type="ARBA" id="ARBA00022723"/>
    </source>
</evidence>
<evidence type="ECO:0000259" key="5">
    <source>
        <dbReference type="SMART" id="SM00849"/>
    </source>
</evidence>
<dbReference type="PANTHER" id="PTHR46233">
    <property type="entry name" value="HYDROXYACYLGLUTATHIONE HYDROLASE GLOC"/>
    <property type="match status" value="1"/>
</dbReference>
<reference evidence="7" key="1">
    <citation type="submission" date="2016-01" db="EMBL/GenBank/DDBJ databases">
        <authorList>
            <person name="Mitreva M."/>
            <person name="Pepin K.H."/>
            <person name="Mihindukulasuriya K.A."/>
            <person name="Fulton R."/>
            <person name="Fronick C."/>
            <person name="O'Laughlin M."/>
            <person name="Miner T."/>
            <person name="Herter B."/>
            <person name="Rosa B.A."/>
            <person name="Cordes M."/>
            <person name="Tomlinson C."/>
            <person name="Wollam A."/>
            <person name="Palsikar V.B."/>
            <person name="Mardis E.R."/>
            <person name="Wilson R.K."/>
        </authorList>
    </citation>
    <scope>NUCLEOTIDE SEQUENCE [LARGE SCALE GENOMIC DNA]</scope>
    <source>
        <strain evidence="7">KA00182</strain>
    </source>
</reference>
<evidence type="ECO:0000256" key="1">
    <source>
        <dbReference type="ARBA" id="ARBA00001947"/>
    </source>
</evidence>
<dbReference type="Gene3D" id="3.60.15.10">
    <property type="entry name" value="Ribonuclease Z/Hydroxyacylglutathione hydrolase-like"/>
    <property type="match status" value="1"/>
</dbReference>
<keyword evidence="4" id="KW-0862">Zinc</keyword>
<dbReference type="Pfam" id="PF12706">
    <property type="entry name" value="Lactamase_B_2"/>
    <property type="match status" value="1"/>
</dbReference>
<dbReference type="EMBL" id="LSDT01000014">
    <property type="protein sequence ID" value="KXB92335.1"/>
    <property type="molecule type" value="Genomic_DNA"/>
</dbReference>
<dbReference type="CDD" id="cd06262">
    <property type="entry name" value="metallo-hydrolase-like_MBL-fold"/>
    <property type="match status" value="1"/>
</dbReference>
<dbReference type="InterPro" id="IPR036866">
    <property type="entry name" value="RibonucZ/Hydroxyglut_hydro"/>
</dbReference>
<dbReference type="InterPro" id="IPR001279">
    <property type="entry name" value="Metallo-B-lactamas"/>
</dbReference>
<comment type="cofactor">
    <cofactor evidence="1">
        <name>Zn(2+)</name>
        <dbReference type="ChEBI" id="CHEBI:29105"/>
    </cofactor>
</comment>
<feature type="domain" description="Metallo-beta-lactamase" evidence="5">
    <location>
        <begin position="17"/>
        <end position="207"/>
    </location>
</feature>
<accession>A0A134CJF9</accession>
<dbReference type="GO" id="GO:0046872">
    <property type="term" value="F:metal ion binding"/>
    <property type="evidence" value="ECO:0007669"/>
    <property type="project" value="UniProtKB-KW"/>
</dbReference>
<evidence type="ECO:0000313" key="7">
    <source>
        <dbReference type="Proteomes" id="UP000070160"/>
    </source>
</evidence>
<evidence type="ECO:0000256" key="3">
    <source>
        <dbReference type="ARBA" id="ARBA00022801"/>
    </source>
</evidence>
<dbReference type="SMART" id="SM00849">
    <property type="entry name" value="Lactamase_B"/>
    <property type="match status" value="1"/>
</dbReference>
<dbReference type="SUPFAM" id="SSF56281">
    <property type="entry name" value="Metallo-hydrolase/oxidoreductase"/>
    <property type="match status" value="1"/>
</dbReference>
<keyword evidence="2" id="KW-0479">Metal-binding</keyword>
<name>A0A134CJF9_9FIRM</name>
<dbReference type="PANTHER" id="PTHR46233:SF3">
    <property type="entry name" value="HYDROXYACYLGLUTATHIONE HYDROLASE GLOC"/>
    <property type="match status" value="1"/>
</dbReference>
<dbReference type="AlphaFoldDB" id="A0A134CJF9"/>
<dbReference type="GO" id="GO:0016787">
    <property type="term" value="F:hydrolase activity"/>
    <property type="evidence" value="ECO:0007669"/>
    <property type="project" value="UniProtKB-KW"/>
</dbReference>
<evidence type="ECO:0000256" key="4">
    <source>
        <dbReference type="ARBA" id="ARBA00022833"/>
    </source>
</evidence>